<evidence type="ECO:0000313" key="1">
    <source>
        <dbReference type="EMBL" id="MYR31450.1"/>
    </source>
</evidence>
<dbReference type="RefSeq" id="WP_161110286.1">
    <property type="nucleotide sequence ID" value="NZ_WWHY01000001.1"/>
</dbReference>
<evidence type="ECO:0008006" key="3">
    <source>
        <dbReference type="Google" id="ProtNLM"/>
    </source>
</evidence>
<accession>A0A7K2INA3</accession>
<dbReference type="Proteomes" id="UP000467124">
    <property type="component" value="Unassembled WGS sequence"/>
</dbReference>
<dbReference type="EMBL" id="WWHY01000001">
    <property type="protein sequence ID" value="MYR31450.1"/>
    <property type="molecule type" value="Genomic_DNA"/>
</dbReference>
<protein>
    <recommendedName>
        <fullName evidence="3">MORN repeat variant family protein</fullName>
    </recommendedName>
</protein>
<reference evidence="1 2" key="1">
    <citation type="journal article" date="2019" name="Nat. Commun.">
        <title>The antimicrobial potential of Streptomyces from insect microbiomes.</title>
        <authorList>
            <person name="Chevrette M.G."/>
            <person name="Carlson C.M."/>
            <person name="Ortega H.E."/>
            <person name="Thomas C."/>
            <person name="Ananiev G.E."/>
            <person name="Barns K.J."/>
            <person name="Book A.J."/>
            <person name="Cagnazzo J."/>
            <person name="Carlos C."/>
            <person name="Flanigan W."/>
            <person name="Grubbs K.J."/>
            <person name="Horn H.A."/>
            <person name="Hoffmann F.M."/>
            <person name="Klassen J.L."/>
            <person name="Knack J.J."/>
            <person name="Lewin G.R."/>
            <person name="McDonald B.R."/>
            <person name="Muller L."/>
            <person name="Melo W.G.P."/>
            <person name="Pinto-Tomas A.A."/>
            <person name="Schmitz A."/>
            <person name="Wendt-Pienkowski E."/>
            <person name="Wildman S."/>
            <person name="Zhao M."/>
            <person name="Zhang F."/>
            <person name="Bugni T.S."/>
            <person name="Andes D.R."/>
            <person name="Pupo M.T."/>
            <person name="Currie C.R."/>
        </authorList>
    </citation>
    <scope>NUCLEOTIDE SEQUENCE [LARGE SCALE GENOMIC DNA]</scope>
    <source>
        <strain evidence="1 2">SID5840</strain>
    </source>
</reference>
<proteinExistence type="predicted"/>
<dbReference type="Gene3D" id="3.90.930.1">
    <property type="match status" value="1"/>
</dbReference>
<comment type="caution">
    <text evidence="1">The sequence shown here is derived from an EMBL/GenBank/DDBJ whole genome shotgun (WGS) entry which is preliminary data.</text>
</comment>
<dbReference type="AlphaFoldDB" id="A0A7K2INA3"/>
<name>A0A7K2INA3_9ACTN</name>
<evidence type="ECO:0000313" key="2">
    <source>
        <dbReference type="Proteomes" id="UP000467124"/>
    </source>
</evidence>
<sequence>MKRVNEEELEYDYDAYGAALLDGEPFTGEAIEILGGAVVGLTTFVGGMEDGPQVEWYGSGQIRSEGQVSRVAGAIGVWSEWNESGQLVERKEFNEKGKLISLRQWDGNGVLIKGNSYDPKNGTADLWSCGRQGSR</sequence>
<organism evidence="1 2">
    <name type="scientific">Nocardiopsis alba</name>
    <dbReference type="NCBI Taxonomy" id="53437"/>
    <lineage>
        <taxon>Bacteria</taxon>
        <taxon>Bacillati</taxon>
        <taxon>Actinomycetota</taxon>
        <taxon>Actinomycetes</taxon>
        <taxon>Streptosporangiales</taxon>
        <taxon>Nocardiopsidaceae</taxon>
        <taxon>Nocardiopsis</taxon>
    </lineage>
</organism>
<gene>
    <name evidence="1" type="ORF">GTW20_04010</name>
</gene>